<proteinExistence type="predicted"/>
<keyword evidence="3" id="KW-1185">Reference proteome</keyword>
<organism evidence="2 3">
    <name type="scientific">Streptomyces corynorhini</name>
    <dbReference type="NCBI Taxonomy" id="2282652"/>
    <lineage>
        <taxon>Bacteria</taxon>
        <taxon>Bacillati</taxon>
        <taxon>Actinomycetota</taxon>
        <taxon>Actinomycetes</taxon>
        <taxon>Kitasatosporales</taxon>
        <taxon>Streptomycetaceae</taxon>
        <taxon>Streptomyces</taxon>
    </lineage>
</organism>
<evidence type="ECO:0000313" key="3">
    <source>
        <dbReference type="Proteomes" id="UP000253741"/>
    </source>
</evidence>
<dbReference type="Proteomes" id="UP000253741">
    <property type="component" value="Unassembled WGS sequence"/>
</dbReference>
<evidence type="ECO:0000313" key="2">
    <source>
        <dbReference type="EMBL" id="RDG38566.1"/>
    </source>
</evidence>
<comment type="caution">
    <text evidence="2">The sequence shown here is derived from an EMBL/GenBank/DDBJ whole genome shotgun (WGS) entry which is preliminary data.</text>
</comment>
<evidence type="ECO:0000256" key="1">
    <source>
        <dbReference type="SAM" id="MobiDB-lite"/>
    </source>
</evidence>
<protein>
    <submittedName>
        <fullName evidence="2">Uncharacterized protein</fullName>
    </submittedName>
</protein>
<accession>A0A370BFV2</accession>
<feature type="region of interest" description="Disordered" evidence="1">
    <location>
        <begin position="45"/>
        <end position="69"/>
    </location>
</feature>
<feature type="compositionally biased region" description="Basic and acidic residues" evidence="1">
    <location>
        <begin position="53"/>
        <end position="69"/>
    </location>
</feature>
<reference evidence="2 3" key="1">
    <citation type="submission" date="2018-07" db="EMBL/GenBank/DDBJ databases">
        <title>Streptomyces species from bats.</title>
        <authorList>
            <person name="Dunlap C."/>
        </authorList>
    </citation>
    <scope>NUCLEOTIDE SEQUENCE [LARGE SCALE GENOMIC DNA]</scope>
    <source>
        <strain evidence="2 3">AC230</strain>
    </source>
</reference>
<dbReference type="AlphaFoldDB" id="A0A370BFV2"/>
<gene>
    <name evidence="2" type="ORF">DVH02_08225</name>
</gene>
<dbReference type="EMBL" id="QQNA01000053">
    <property type="protein sequence ID" value="RDG38566.1"/>
    <property type="molecule type" value="Genomic_DNA"/>
</dbReference>
<name>A0A370BFV2_9ACTN</name>
<sequence length="132" mass="14450">MPHTGTDASVTGCSLTDTASGRTAVEFSGWYGDWTDRPFERLLTHNVSPSDGGDTRRPMTSEEFGRATARRDGEAANFLAFGHARGTDVSDRYLTGRQLRPLLDAFAEDQAELRGRVDLEPPSATIHPVRRG</sequence>